<protein>
    <submittedName>
        <fullName evidence="1">Uncharacterized protein</fullName>
    </submittedName>
</protein>
<sequence length="83" mass="9103">MATFTINCLGGETSQLQSVQYLTTVVRQRTDGKHASFPGSHPTIHLQMSSNTGDEYFPHLAAIGMTGHRPGRPRSLTLKYAET</sequence>
<comment type="caution">
    <text evidence="1">The sequence shown here is derived from an EMBL/GenBank/DDBJ whole genome shotgun (WGS) entry which is preliminary data.</text>
</comment>
<evidence type="ECO:0000313" key="2">
    <source>
        <dbReference type="Proteomes" id="UP001519460"/>
    </source>
</evidence>
<dbReference type="AlphaFoldDB" id="A0ABD0J8W6"/>
<dbReference type="Proteomes" id="UP001519460">
    <property type="component" value="Unassembled WGS sequence"/>
</dbReference>
<gene>
    <name evidence="1" type="ORF">BaRGS_00037649</name>
</gene>
<proteinExistence type="predicted"/>
<dbReference type="EMBL" id="JACVVK020000572">
    <property type="protein sequence ID" value="KAK7465186.1"/>
    <property type="molecule type" value="Genomic_DNA"/>
</dbReference>
<name>A0ABD0J8W6_9CAEN</name>
<accession>A0ABD0J8W6</accession>
<evidence type="ECO:0000313" key="1">
    <source>
        <dbReference type="EMBL" id="KAK7465186.1"/>
    </source>
</evidence>
<organism evidence="1 2">
    <name type="scientific">Batillaria attramentaria</name>
    <dbReference type="NCBI Taxonomy" id="370345"/>
    <lineage>
        <taxon>Eukaryota</taxon>
        <taxon>Metazoa</taxon>
        <taxon>Spiralia</taxon>
        <taxon>Lophotrochozoa</taxon>
        <taxon>Mollusca</taxon>
        <taxon>Gastropoda</taxon>
        <taxon>Caenogastropoda</taxon>
        <taxon>Sorbeoconcha</taxon>
        <taxon>Cerithioidea</taxon>
        <taxon>Batillariidae</taxon>
        <taxon>Batillaria</taxon>
    </lineage>
</organism>
<reference evidence="1 2" key="1">
    <citation type="journal article" date="2023" name="Sci. Data">
        <title>Genome assembly of the Korean intertidal mud-creeper Batillaria attramentaria.</title>
        <authorList>
            <person name="Patra A.K."/>
            <person name="Ho P.T."/>
            <person name="Jun S."/>
            <person name="Lee S.J."/>
            <person name="Kim Y."/>
            <person name="Won Y.J."/>
        </authorList>
    </citation>
    <scope>NUCLEOTIDE SEQUENCE [LARGE SCALE GENOMIC DNA]</scope>
    <source>
        <strain evidence="1">Wonlab-2016</strain>
    </source>
</reference>
<keyword evidence="2" id="KW-1185">Reference proteome</keyword>